<dbReference type="Proteomes" id="UP000198784">
    <property type="component" value="Unassembled WGS sequence"/>
</dbReference>
<dbReference type="EMBL" id="FOWX01000012">
    <property type="protein sequence ID" value="SFP55327.1"/>
    <property type="molecule type" value="Genomic_DNA"/>
</dbReference>
<evidence type="ECO:0000313" key="1">
    <source>
        <dbReference type="EMBL" id="SFP55327.1"/>
    </source>
</evidence>
<organism evidence="1 2">
    <name type="scientific">Pseudomonas borbori</name>
    <dbReference type="NCBI Taxonomy" id="289003"/>
    <lineage>
        <taxon>Bacteria</taxon>
        <taxon>Pseudomonadati</taxon>
        <taxon>Pseudomonadota</taxon>
        <taxon>Gammaproteobacteria</taxon>
        <taxon>Pseudomonadales</taxon>
        <taxon>Pseudomonadaceae</taxon>
        <taxon>Pseudomonas</taxon>
    </lineage>
</organism>
<proteinExistence type="predicted"/>
<protein>
    <submittedName>
        <fullName evidence="1">Uncharacterized protein</fullName>
    </submittedName>
</protein>
<dbReference type="AlphaFoldDB" id="A0A1I5RAF6"/>
<reference evidence="2" key="1">
    <citation type="submission" date="2016-10" db="EMBL/GenBank/DDBJ databases">
        <authorList>
            <person name="Varghese N."/>
            <person name="Submissions S."/>
        </authorList>
    </citation>
    <scope>NUCLEOTIDE SEQUENCE [LARGE SCALE GENOMIC DNA]</scope>
    <source>
        <strain evidence="2">DSM 17834</strain>
    </source>
</reference>
<keyword evidence="2" id="KW-1185">Reference proteome</keyword>
<sequence>MYIGKAESLIFSLSEGAKSAELFWHYLKVPIAIASLSIPLTSWVIANHRSAQLVETINKQEEKRFHDLFYDHSNYFVKIFGRLIKTHKWSYLEEDDLPLIHRQLFFHNILKNSGKLEPNPIQDSIKLYLRNMADSFNHFVDGFDSLSAEGKNEALDTHCWNFTVFARDRLMTLVKNLGSRPIFPDDSLQSSLSATIEVASLYKWVIPEYETKDDFVDVEELKVSEVCRLIMTHFDISRPEDFKPSIIEGHLIISELKSMQPEIVEK</sequence>
<gene>
    <name evidence="1" type="ORF">SAMN05216190_112145</name>
</gene>
<evidence type="ECO:0000313" key="2">
    <source>
        <dbReference type="Proteomes" id="UP000198784"/>
    </source>
</evidence>
<name>A0A1I5RAF6_9PSED</name>
<accession>A0A1I5RAF6</accession>